<keyword evidence="3" id="KW-1185">Reference proteome</keyword>
<dbReference type="Proteomes" id="UP001056436">
    <property type="component" value="Unassembled WGS sequence"/>
</dbReference>
<gene>
    <name evidence="2" type="ORF">CABS02_10704</name>
</gene>
<comment type="caution">
    <text evidence="2">The sequence shown here is derived from an EMBL/GenBank/DDBJ whole genome shotgun (WGS) entry which is preliminary data.</text>
</comment>
<protein>
    <submittedName>
        <fullName evidence="2">Uncharacterized protein</fullName>
    </submittedName>
</protein>
<feature type="compositionally biased region" description="Basic and acidic residues" evidence="1">
    <location>
        <begin position="186"/>
        <end position="196"/>
    </location>
</feature>
<feature type="compositionally biased region" description="Basic and acidic residues" evidence="1">
    <location>
        <begin position="41"/>
        <end position="63"/>
    </location>
</feature>
<evidence type="ECO:0000313" key="2">
    <source>
        <dbReference type="EMBL" id="KAI3541530.1"/>
    </source>
</evidence>
<dbReference type="EMBL" id="SDAQ01000083">
    <property type="protein sequence ID" value="KAI3541530.1"/>
    <property type="molecule type" value="Genomic_DNA"/>
</dbReference>
<proteinExistence type="predicted"/>
<name>A0A9Q0B0Y2_9PEZI</name>
<dbReference type="OrthoDB" id="10501219at2759"/>
<organism evidence="2 3">
    <name type="scientific">Colletotrichum abscissum</name>
    <dbReference type="NCBI Taxonomy" id="1671311"/>
    <lineage>
        <taxon>Eukaryota</taxon>
        <taxon>Fungi</taxon>
        <taxon>Dikarya</taxon>
        <taxon>Ascomycota</taxon>
        <taxon>Pezizomycotina</taxon>
        <taxon>Sordariomycetes</taxon>
        <taxon>Hypocreomycetidae</taxon>
        <taxon>Glomerellales</taxon>
        <taxon>Glomerellaceae</taxon>
        <taxon>Colletotrichum</taxon>
        <taxon>Colletotrichum acutatum species complex</taxon>
    </lineage>
</organism>
<dbReference type="AlphaFoldDB" id="A0A9Q0B0Y2"/>
<reference evidence="2" key="1">
    <citation type="submission" date="2019-01" db="EMBL/GenBank/DDBJ databases">
        <title>Colletotrichum abscissum LGMF1257.</title>
        <authorList>
            <person name="Baroncelli R."/>
        </authorList>
    </citation>
    <scope>NUCLEOTIDE SEQUENCE</scope>
    <source>
        <strain evidence="2">Ca142</strain>
    </source>
</reference>
<accession>A0A9Q0B0Y2</accession>
<feature type="region of interest" description="Disordered" evidence="1">
    <location>
        <begin position="161"/>
        <end position="196"/>
    </location>
</feature>
<sequence>RGPDEVRRVSQTAKWGPSPTLVQGNTADGWPTKEGEDEGEGQSKGDDRDTLVEKTGHPEDGDRNERMRRRLYLESTCDWMVGSEGLRWGERLLTCMLLVWGWTPRATIRRPFAFQWSKVLQLNDTKTMGTLGGGAEVRRKKLGSHAVSRRNEPAEYVLRMPEVQQHACVPERTQTRGSRDRHRQSERKEQTQRAKD</sequence>
<evidence type="ECO:0000313" key="3">
    <source>
        <dbReference type="Proteomes" id="UP001056436"/>
    </source>
</evidence>
<feature type="region of interest" description="Disordered" evidence="1">
    <location>
        <begin position="1"/>
        <end position="63"/>
    </location>
</feature>
<evidence type="ECO:0000256" key="1">
    <source>
        <dbReference type="SAM" id="MobiDB-lite"/>
    </source>
</evidence>
<feature type="non-terminal residue" evidence="2">
    <location>
        <position position="196"/>
    </location>
</feature>